<organism evidence="9">
    <name type="scientific">marine sediment metagenome</name>
    <dbReference type="NCBI Taxonomy" id="412755"/>
    <lineage>
        <taxon>unclassified sequences</taxon>
        <taxon>metagenomes</taxon>
        <taxon>ecological metagenomes</taxon>
    </lineage>
</organism>
<feature type="transmembrane region" description="Helical" evidence="7">
    <location>
        <begin position="301"/>
        <end position="326"/>
    </location>
</feature>
<dbReference type="Pfam" id="PF00528">
    <property type="entry name" value="BPD_transp_1"/>
    <property type="match status" value="1"/>
</dbReference>
<keyword evidence="5 7" id="KW-1133">Transmembrane helix</keyword>
<reference evidence="9" key="1">
    <citation type="journal article" date="2014" name="Front. Microbiol.">
        <title>High frequency of phylogenetically diverse reductive dehalogenase-homologous genes in deep subseafloor sedimentary metagenomes.</title>
        <authorList>
            <person name="Kawai M."/>
            <person name="Futagami T."/>
            <person name="Toyoda A."/>
            <person name="Takaki Y."/>
            <person name="Nishi S."/>
            <person name="Hori S."/>
            <person name="Arai W."/>
            <person name="Tsubouchi T."/>
            <person name="Morono Y."/>
            <person name="Uchiyama I."/>
            <person name="Ito T."/>
            <person name="Fujiyama A."/>
            <person name="Inagaki F."/>
            <person name="Takami H."/>
        </authorList>
    </citation>
    <scope>NUCLEOTIDE SEQUENCE</scope>
    <source>
        <strain evidence="9">Expedition CK06-06</strain>
    </source>
</reference>
<feature type="domain" description="ABC transmembrane type-1" evidence="8">
    <location>
        <begin position="106"/>
        <end position="319"/>
    </location>
</feature>
<gene>
    <name evidence="9" type="ORF">S01H4_05644</name>
</gene>
<accession>X1AS09</accession>
<evidence type="ECO:0000256" key="5">
    <source>
        <dbReference type="ARBA" id="ARBA00022989"/>
    </source>
</evidence>
<feature type="transmembrane region" description="Helical" evidence="7">
    <location>
        <begin position="108"/>
        <end position="133"/>
    </location>
</feature>
<evidence type="ECO:0000256" key="3">
    <source>
        <dbReference type="ARBA" id="ARBA00022475"/>
    </source>
</evidence>
<proteinExistence type="predicted"/>
<protein>
    <recommendedName>
        <fullName evidence="8">ABC transmembrane type-1 domain-containing protein</fullName>
    </recommendedName>
</protein>
<dbReference type="AlphaFoldDB" id="X1AS09"/>
<feature type="transmembrane region" description="Helical" evidence="7">
    <location>
        <begin position="254"/>
        <end position="281"/>
    </location>
</feature>
<dbReference type="InterPro" id="IPR035906">
    <property type="entry name" value="MetI-like_sf"/>
</dbReference>
<feature type="transmembrane region" description="Helical" evidence="7">
    <location>
        <begin position="154"/>
        <end position="176"/>
    </location>
</feature>
<dbReference type="GO" id="GO:0005886">
    <property type="term" value="C:plasma membrane"/>
    <property type="evidence" value="ECO:0007669"/>
    <property type="project" value="UniProtKB-SubCell"/>
</dbReference>
<dbReference type="CDD" id="cd06261">
    <property type="entry name" value="TM_PBP2"/>
    <property type="match status" value="1"/>
</dbReference>
<evidence type="ECO:0000313" key="9">
    <source>
        <dbReference type="EMBL" id="GAG72112.1"/>
    </source>
</evidence>
<keyword evidence="6 7" id="KW-0472">Membrane</keyword>
<dbReference type="InterPro" id="IPR000515">
    <property type="entry name" value="MetI-like"/>
</dbReference>
<evidence type="ECO:0000256" key="7">
    <source>
        <dbReference type="SAM" id="Phobius"/>
    </source>
</evidence>
<dbReference type="PROSITE" id="PS50928">
    <property type="entry name" value="ABC_TM1"/>
    <property type="match status" value="1"/>
</dbReference>
<comment type="subcellular location">
    <subcellularLocation>
        <location evidence="1">Cell membrane</location>
        <topology evidence="1">Multi-pass membrane protein</topology>
    </subcellularLocation>
</comment>
<evidence type="ECO:0000256" key="2">
    <source>
        <dbReference type="ARBA" id="ARBA00022448"/>
    </source>
</evidence>
<dbReference type="PANTHER" id="PTHR43376:SF1">
    <property type="entry name" value="OLIGOPEPTIDE TRANSPORT SYSTEM PERMEASE PROTEIN"/>
    <property type="match status" value="1"/>
</dbReference>
<name>X1AS09_9ZZZZ</name>
<feature type="transmembrane region" description="Helical" evidence="7">
    <location>
        <begin position="196"/>
        <end position="217"/>
    </location>
</feature>
<sequence>MRSYLRYVSGRFAIFIITISISVTIVFIVPRLVPGDPLFAITSKLAEMGGSRGSPELVEEYRKLFGLDQPVLTQYLYYLRELIRGNLGYSIANFPATVTELLMRSLPWTIGLLSVATVISWLIGTFIGAISGWGGKESKISKVLVPLALGLYTIPYYILAIILIFLFVYVWGIFPISGGYTPGFPVKFSLPFVLDVIKHSILPALSIILISLGWWFLSMRSMIVLLQGEDYILLAQAKGLSDRRILWRYAFRNALLPQVSGLVISLAHIVGGSIILEKIFAYPGVGWLLYNAITELDFPTIQGGVLVVIIALTAANFILDLIYPLIDPRIKYKRG</sequence>
<evidence type="ECO:0000256" key="6">
    <source>
        <dbReference type="ARBA" id="ARBA00023136"/>
    </source>
</evidence>
<dbReference type="EMBL" id="BART01001657">
    <property type="protein sequence ID" value="GAG72112.1"/>
    <property type="molecule type" value="Genomic_DNA"/>
</dbReference>
<dbReference type="Pfam" id="PF19300">
    <property type="entry name" value="BPD_transp_1_N"/>
    <property type="match status" value="1"/>
</dbReference>
<dbReference type="GO" id="GO:0055085">
    <property type="term" value="P:transmembrane transport"/>
    <property type="evidence" value="ECO:0007669"/>
    <property type="project" value="InterPro"/>
</dbReference>
<feature type="transmembrane region" description="Helical" evidence="7">
    <location>
        <begin position="12"/>
        <end position="33"/>
    </location>
</feature>
<evidence type="ECO:0000256" key="4">
    <source>
        <dbReference type="ARBA" id="ARBA00022692"/>
    </source>
</evidence>
<evidence type="ECO:0000256" key="1">
    <source>
        <dbReference type="ARBA" id="ARBA00004651"/>
    </source>
</evidence>
<dbReference type="Gene3D" id="1.10.3720.10">
    <property type="entry name" value="MetI-like"/>
    <property type="match status" value="1"/>
</dbReference>
<keyword evidence="3" id="KW-1003">Cell membrane</keyword>
<evidence type="ECO:0000259" key="8">
    <source>
        <dbReference type="PROSITE" id="PS50928"/>
    </source>
</evidence>
<dbReference type="PANTHER" id="PTHR43376">
    <property type="entry name" value="OLIGOPEPTIDE TRANSPORT SYSTEM PERMEASE PROTEIN"/>
    <property type="match status" value="1"/>
</dbReference>
<dbReference type="InterPro" id="IPR045621">
    <property type="entry name" value="BPD_transp_1_N"/>
</dbReference>
<dbReference type="SUPFAM" id="SSF161098">
    <property type="entry name" value="MetI-like"/>
    <property type="match status" value="1"/>
</dbReference>
<keyword evidence="2" id="KW-0813">Transport</keyword>
<keyword evidence="4 7" id="KW-0812">Transmembrane</keyword>
<comment type="caution">
    <text evidence="9">The sequence shown here is derived from an EMBL/GenBank/DDBJ whole genome shotgun (WGS) entry which is preliminary data.</text>
</comment>